<evidence type="ECO:0000259" key="2">
    <source>
        <dbReference type="Pfam" id="PF17288"/>
    </source>
</evidence>
<accession>A0A6H1ZZZ9</accession>
<reference evidence="3" key="1">
    <citation type="submission" date="2020-03" db="EMBL/GenBank/DDBJ databases">
        <title>The deep terrestrial virosphere.</title>
        <authorList>
            <person name="Holmfeldt K."/>
            <person name="Nilsson E."/>
            <person name="Simone D."/>
            <person name="Lopez-Fernandez M."/>
            <person name="Wu X."/>
            <person name="de Brujin I."/>
            <person name="Lundin D."/>
            <person name="Andersson A."/>
            <person name="Bertilsson S."/>
            <person name="Dopson M."/>
        </authorList>
    </citation>
    <scope>NUCLEOTIDE SEQUENCE</scope>
    <source>
        <strain evidence="3">TM448A03158</strain>
    </source>
</reference>
<dbReference type="Pfam" id="PF04466">
    <property type="entry name" value="Terminase_3"/>
    <property type="match status" value="1"/>
</dbReference>
<dbReference type="InterPro" id="IPR027417">
    <property type="entry name" value="P-loop_NTPase"/>
</dbReference>
<organism evidence="3">
    <name type="scientific">viral metagenome</name>
    <dbReference type="NCBI Taxonomy" id="1070528"/>
    <lineage>
        <taxon>unclassified sequences</taxon>
        <taxon>metagenomes</taxon>
        <taxon>organismal metagenomes</taxon>
    </lineage>
</organism>
<dbReference type="InterPro" id="IPR052380">
    <property type="entry name" value="Viral_DNA_packaging_terminase"/>
</dbReference>
<name>A0A6H1ZZZ9_9ZZZZ</name>
<evidence type="ECO:0000313" key="3">
    <source>
        <dbReference type="EMBL" id="QJA53032.1"/>
    </source>
</evidence>
<dbReference type="Gene3D" id="3.30.420.280">
    <property type="match status" value="1"/>
</dbReference>
<sequence length="236" mass="27389">MLTLESKSPTVIVHHSTYEDNPFLAGDYRRELESLVNQDMNYYRIYTLGEWGRLENVIFSKWEINTLPPRNDWTMWAYGLDFGYTNPSAMVQVVVSGGKLFWNELVYLAKLTNADLIERLSHYERADIYADSAEPDRIEEICRAGLNAYPANKDVKMGLDICRRHPINITEESTHILSEIKAYSYKRDKNGNVLEEPVKFADHSMDAARYATLGLMERFGLPTKREQEYAIIQSFR</sequence>
<protein>
    <submittedName>
        <fullName evidence="3">Putative terminase</fullName>
    </submittedName>
</protein>
<feature type="domain" description="Phage terminase large subunit N-terminal" evidence="1">
    <location>
        <begin position="7"/>
        <end position="50"/>
    </location>
</feature>
<dbReference type="InterPro" id="IPR035412">
    <property type="entry name" value="Terminase_L_N"/>
</dbReference>
<dbReference type="EMBL" id="MT144388">
    <property type="protein sequence ID" value="QJA53032.1"/>
    <property type="molecule type" value="Genomic_DNA"/>
</dbReference>
<dbReference type="PANTHER" id="PTHR39184">
    <property type="match status" value="1"/>
</dbReference>
<dbReference type="Pfam" id="PF17288">
    <property type="entry name" value="Terminase_3C"/>
    <property type="match status" value="1"/>
</dbReference>
<proteinExistence type="predicted"/>
<evidence type="ECO:0000259" key="1">
    <source>
        <dbReference type="Pfam" id="PF04466"/>
    </source>
</evidence>
<dbReference type="InterPro" id="IPR035413">
    <property type="entry name" value="Terminase_L_C"/>
</dbReference>
<gene>
    <name evidence="3" type="ORF">TM448A03158_0005</name>
</gene>
<dbReference type="AlphaFoldDB" id="A0A6H1ZZZ9"/>
<dbReference type="PANTHER" id="PTHR39184:SF1">
    <property type="entry name" value="PBSX PHAGE TERMINASE LARGE SUBUNIT"/>
    <property type="match status" value="1"/>
</dbReference>
<dbReference type="Gene3D" id="3.40.50.300">
    <property type="entry name" value="P-loop containing nucleotide triphosphate hydrolases"/>
    <property type="match status" value="1"/>
</dbReference>
<feature type="domain" description="Phage terminase large subunit C-terminal" evidence="2">
    <location>
        <begin position="81"/>
        <end position="211"/>
    </location>
</feature>